<comment type="similarity">
    <text evidence="2 6">Belongs to the FKBP-type PPIase family.</text>
</comment>
<evidence type="ECO:0000256" key="2">
    <source>
        <dbReference type="ARBA" id="ARBA00006577"/>
    </source>
</evidence>
<evidence type="ECO:0000259" key="8">
    <source>
        <dbReference type="PROSITE" id="PS50059"/>
    </source>
</evidence>
<evidence type="ECO:0000313" key="10">
    <source>
        <dbReference type="Proteomes" id="UP000198984"/>
    </source>
</evidence>
<evidence type="ECO:0000256" key="1">
    <source>
        <dbReference type="ARBA" id="ARBA00000971"/>
    </source>
</evidence>
<comment type="catalytic activity">
    <reaction evidence="1 5 6">
        <text>[protein]-peptidylproline (omega=180) = [protein]-peptidylproline (omega=0)</text>
        <dbReference type="Rhea" id="RHEA:16237"/>
        <dbReference type="Rhea" id="RHEA-COMP:10747"/>
        <dbReference type="Rhea" id="RHEA-COMP:10748"/>
        <dbReference type="ChEBI" id="CHEBI:83833"/>
        <dbReference type="ChEBI" id="CHEBI:83834"/>
        <dbReference type="EC" id="5.2.1.8"/>
    </reaction>
</comment>
<evidence type="ECO:0000256" key="6">
    <source>
        <dbReference type="RuleBase" id="RU003915"/>
    </source>
</evidence>
<feature type="chain" id="PRO_5011714757" description="Peptidyl-prolyl cis-trans isomerase" evidence="7">
    <location>
        <begin position="25"/>
        <end position="164"/>
    </location>
</feature>
<evidence type="ECO:0000256" key="5">
    <source>
        <dbReference type="PROSITE-ProRule" id="PRU00277"/>
    </source>
</evidence>
<dbReference type="Pfam" id="PF00254">
    <property type="entry name" value="FKBP_C"/>
    <property type="match status" value="1"/>
</dbReference>
<dbReference type="RefSeq" id="WP_162277589.1">
    <property type="nucleotide sequence ID" value="NZ_FOBB01000004.1"/>
</dbReference>
<sequence>MKRNLQASLYCIILLCLFAGCAKKENSALYDAVNGEPAGEDIQIQQYLAYHNIKAQKDPSGLYYQIINYGDSIHRISLENVPYMIYTRRLMDNTFIDGSIGATDFDGRKLKDHIAGWQIGLQKITKGGKILMIIPSSLGFGKIAVDKIPANSILVCEAELVDFR</sequence>
<gene>
    <name evidence="9" type="ORF">SAMN04488505_104190</name>
</gene>
<accession>A0A1H7XSZ6</accession>
<dbReference type="PROSITE" id="PS51257">
    <property type="entry name" value="PROKAR_LIPOPROTEIN"/>
    <property type="match status" value="1"/>
</dbReference>
<proteinExistence type="inferred from homology"/>
<keyword evidence="3 5" id="KW-0697">Rotamase</keyword>
<name>A0A1H7XSZ6_9BACT</name>
<dbReference type="InterPro" id="IPR001179">
    <property type="entry name" value="PPIase_FKBP_dom"/>
</dbReference>
<dbReference type="Gene3D" id="3.10.50.40">
    <property type="match status" value="1"/>
</dbReference>
<dbReference type="PANTHER" id="PTHR43811:SF19">
    <property type="entry name" value="39 KDA FK506-BINDING NUCLEAR PROTEIN"/>
    <property type="match status" value="1"/>
</dbReference>
<dbReference type="OrthoDB" id="9814548at2"/>
<evidence type="ECO:0000256" key="7">
    <source>
        <dbReference type="SAM" id="SignalP"/>
    </source>
</evidence>
<dbReference type="PROSITE" id="PS50059">
    <property type="entry name" value="FKBP_PPIASE"/>
    <property type="match status" value="1"/>
</dbReference>
<dbReference type="AlphaFoldDB" id="A0A1H7XSZ6"/>
<evidence type="ECO:0000256" key="3">
    <source>
        <dbReference type="ARBA" id="ARBA00023110"/>
    </source>
</evidence>
<dbReference type="GO" id="GO:0003755">
    <property type="term" value="F:peptidyl-prolyl cis-trans isomerase activity"/>
    <property type="evidence" value="ECO:0007669"/>
    <property type="project" value="UniProtKB-UniRule"/>
</dbReference>
<feature type="domain" description="PPIase FKBP-type" evidence="8">
    <location>
        <begin position="79"/>
        <end position="164"/>
    </location>
</feature>
<reference evidence="9 10" key="1">
    <citation type="submission" date="2016-10" db="EMBL/GenBank/DDBJ databases">
        <authorList>
            <person name="de Groot N.N."/>
        </authorList>
    </citation>
    <scope>NUCLEOTIDE SEQUENCE [LARGE SCALE GENOMIC DNA]</scope>
    <source>
        <strain evidence="9 10">DSM 21039</strain>
    </source>
</reference>
<feature type="signal peptide" evidence="7">
    <location>
        <begin position="1"/>
        <end position="24"/>
    </location>
</feature>
<dbReference type="STRING" id="573321.SAMN04488505_104190"/>
<dbReference type="EC" id="5.2.1.8" evidence="6"/>
<dbReference type="Proteomes" id="UP000198984">
    <property type="component" value="Unassembled WGS sequence"/>
</dbReference>
<dbReference type="PANTHER" id="PTHR43811">
    <property type="entry name" value="FKBP-TYPE PEPTIDYL-PROLYL CIS-TRANS ISOMERASE FKPA"/>
    <property type="match status" value="1"/>
</dbReference>
<dbReference type="EMBL" id="FOBB01000004">
    <property type="protein sequence ID" value="SEM37062.1"/>
    <property type="molecule type" value="Genomic_DNA"/>
</dbReference>
<organism evidence="9 10">
    <name type="scientific">Chitinophaga rupis</name>
    <dbReference type="NCBI Taxonomy" id="573321"/>
    <lineage>
        <taxon>Bacteria</taxon>
        <taxon>Pseudomonadati</taxon>
        <taxon>Bacteroidota</taxon>
        <taxon>Chitinophagia</taxon>
        <taxon>Chitinophagales</taxon>
        <taxon>Chitinophagaceae</taxon>
        <taxon>Chitinophaga</taxon>
    </lineage>
</organism>
<keyword evidence="4 5" id="KW-0413">Isomerase</keyword>
<evidence type="ECO:0000313" key="9">
    <source>
        <dbReference type="EMBL" id="SEM37062.1"/>
    </source>
</evidence>
<evidence type="ECO:0000256" key="4">
    <source>
        <dbReference type="ARBA" id="ARBA00023235"/>
    </source>
</evidence>
<dbReference type="SUPFAM" id="SSF54534">
    <property type="entry name" value="FKBP-like"/>
    <property type="match status" value="1"/>
</dbReference>
<dbReference type="InterPro" id="IPR046357">
    <property type="entry name" value="PPIase_dom_sf"/>
</dbReference>
<keyword evidence="10" id="KW-1185">Reference proteome</keyword>
<keyword evidence="7" id="KW-0732">Signal</keyword>
<protein>
    <recommendedName>
        <fullName evidence="6">Peptidyl-prolyl cis-trans isomerase</fullName>
        <ecNumber evidence="6">5.2.1.8</ecNumber>
    </recommendedName>
</protein>